<reference evidence="2" key="1">
    <citation type="submission" date="2016-07" db="EMBL/GenBank/DDBJ databases">
        <title>Nontailed viruses are major unrecognized killers of bacteria in the ocean.</title>
        <authorList>
            <person name="Kauffman K."/>
            <person name="Hussain F."/>
            <person name="Yang J."/>
            <person name="Arevalo P."/>
            <person name="Brown J."/>
            <person name="Cutler M."/>
            <person name="Kelly L."/>
            <person name="Polz M.F."/>
        </authorList>
    </citation>
    <scope>NUCLEOTIDE SEQUENCE [LARGE SCALE GENOMIC DNA]</scope>
    <source>
        <strain evidence="2">10N.222.49.A5</strain>
    </source>
</reference>
<accession>A0AAP8SVW7</accession>
<comment type="caution">
    <text evidence="1">The sequence shown here is derived from an EMBL/GenBank/DDBJ whole genome shotgun (WGS) entry which is preliminary data.</text>
</comment>
<name>A0AAP8SVW7_9VIBR</name>
<evidence type="ECO:0000313" key="1">
    <source>
        <dbReference type="EMBL" id="PMP08472.1"/>
    </source>
</evidence>
<dbReference type="Proteomes" id="UP000235611">
    <property type="component" value="Unassembled WGS sequence"/>
</dbReference>
<gene>
    <name evidence="1" type="ORF">BCS93_03485</name>
</gene>
<dbReference type="AlphaFoldDB" id="A0AAP8SVW7"/>
<protein>
    <submittedName>
        <fullName evidence="1">Uncharacterized protein</fullName>
    </submittedName>
</protein>
<sequence>MVVVSADSVVKHVEKSVLETDAIPSGNTVWLYTSKDSERKETLYRARFVTQMTTTCLSKIDFSSPQVLDQINRKTTFIEEDGQLRGERPAGLLTITFDTDVEESDSLTQTPAYFSVKQRLYNYNMFVEEARFSFVLSPTTASSMLVDVSASNRVGSGIPGWVNNMFQSNVEDKVLHFQRALIGLCSKKGR</sequence>
<proteinExistence type="predicted"/>
<organism evidence="1 2">
    <name type="scientific">Vibrio breoganii</name>
    <dbReference type="NCBI Taxonomy" id="553239"/>
    <lineage>
        <taxon>Bacteria</taxon>
        <taxon>Pseudomonadati</taxon>
        <taxon>Pseudomonadota</taxon>
        <taxon>Gammaproteobacteria</taxon>
        <taxon>Vibrionales</taxon>
        <taxon>Vibrionaceae</taxon>
        <taxon>Vibrio</taxon>
    </lineage>
</organism>
<evidence type="ECO:0000313" key="2">
    <source>
        <dbReference type="Proteomes" id="UP000235611"/>
    </source>
</evidence>
<dbReference type="EMBL" id="MDBO01000098">
    <property type="protein sequence ID" value="PMP08472.1"/>
    <property type="molecule type" value="Genomic_DNA"/>
</dbReference>